<dbReference type="PRINTS" id="PR00702">
    <property type="entry name" value="ACRIFLAVINRP"/>
</dbReference>
<dbReference type="PANTHER" id="PTHR32063">
    <property type="match status" value="1"/>
</dbReference>
<protein>
    <submittedName>
        <fullName evidence="2">RND multidrug efflux transporter</fullName>
    </submittedName>
</protein>
<dbReference type="SUPFAM" id="SSF82693">
    <property type="entry name" value="Multidrug efflux transporter AcrB pore domain, PN1, PN2, PC1 and PC2 subdomains"/>
    <property type="match status" value="2"/>
</dbReference>
<organism evidence="2 3">
    <name type="scientific">Halorhodospira halochloris</name>
    <name type="common">Ectothiorhodospira halochloris</name>
    <dbReference type="NCBI Taxonomy" id="1052"/>
    <lineage>
        <taxon>Bacteria</taxon>
        <taxon>Pseudomonadati</taxon>
        <taxon>Pseudomonadota</taxon>
        <taxon>Gammaproteobacteria</taxon>
        <taxon>Chromatiales</taxon>
        <taxon>Ectothiorhodospiraceae</taxon>
        <taxon>Halorhodospira</taxon>
    </lineage>
</organism>
<evidence type="ECO:0000256" key="1">
    <source>
        <dbReference type="SAM" id="Phobius"/>
    </source>
</evidence>
<dbReference type="SUPFAM" id="SSF82866">
    <property type="entry name" value="Multidrug efflux transporter AcrB transmembrane domain"/>
    <property type="match status" value="2"/>
</dbReference>
<feature type="transmembrane region" description="Helical" evidence="1">
    <location>
        <begin position="872"/>
        <end position="889"/>
    </location>
</feature>
<reference evidence="2" key="1">
    <citation type="submission" date="2016-02" db="EMBL/GenBank/DDBJ databases">
        <title>Halorhodospira halochloris DSM-1059 complete genome, version 2.</title>
        <authorList>
            <person name="Tsukatani Y."/>
        </authorList>
    </citation>
    <scope>NUCLEOTIDE SEQUENCE</scope>
    <source>
        <strain evidence="2">DSM 1059</strain>
    </source>
</reference>
<dbReference type="EMBL" id="AP017372">
    <property type="protein sequence ID" value="BAU58215.1"/>
    <property type="molecule type" value="Genomic_DNA"/>
</dbReference>
<dbReference type="Gene3D" id="3.30.70.1320">
    <property type="entry name" value="Multidrug efflux transporter AcrB pore domain like"/>
    <property type="match status" value="1"/>
</dbReference>
<dbReference type="RefSeq" id="WP_096409614.1">
    <property type="nucleotide sequence ID" value="NZ_AP017372.2"/>
</dbReference>
<dbReference type="GO" id="GO:0005886">
    <property type="term" value="C:plasma membrane"/>
    <property type="evidence" value="ECO:0007669"/>
    <property type="project" value="TreeGrafter"/>
</dbReference>
<gene>
    <name evidence="2" type="ORF">HH1059_15090</name>
</gene>
<feature type="transmembrane region" description="Helical" evidence="1">
    <location>
        <begin position="431"/>
        <end position="452"/>
    </location>
</feature>
<evidence type="ECO:0000313" key="2">
    <source>
        <dbReference type="EMBL" id="BAU58215.1"/>
    </source>
</evidence>
<dbReference type="KEGG" id="hhk:HH1059_15090"/>
<feature type="transmembrane region" description="Helical" evidence="1">
    <location>
        <begin position="527"/>
        <end position="547"/>
    </location>
</feature>
<feature type="transmembrane region" description="Helical" evidence="1">
    <location>
        <begin position="999"/>
        <end position="1022"/>
    </location>
</feature>
<dbReference type="OrthoDB" id="5287122at2"/>
<dbReference type="Gene3D" id="1.20.1640.10">
    <property type="entry name" value="Multidrug efflux transporter AcrB transmembrane domain"/>
    <property type="match status" value="2"/>
</dbReference>
<proteinExistence type="predicted"/>
<dbReference type="Gene3D" id="3.30.70.1430">
    <property type="entry name" value="Multidrug efflux transporter AcrB pore domain"/>
    <property type="match status" value="2"/>
</dbReference>
<dbReference type="Gene3D" id="3.30.2090.10">
    <property type="entry name" value="Multidrug efflux transporter AcrB TolC docking domain, DN and DC subdomains"/>
    <property type="match status" value="2"/>
</dbReference>
<dbReference type="Gene3D" id="3.30.70.1440">
    <property type="entry name" value="Multidrug efflux transporter AcrB pore domain"/>
    <property type="match status" value="1"/>
</dbReference>
<dbReference type="SUPFAM" id="SSF82714">
    <property type="entry name" value="Multidrug efflux transporter AcrB TolC docking domain, DN and DC subdomains"/>
    <property type="match status" value="2"/>
</dbReference>
<dbReference type="Proteomes" id="UP000218890">
    <property type="component" value="Chromosome"/>
</dbReference>
<accession>A0A0X8X9Z0</accession>
<dbReference type="Pfam" id="PF00873">
    <property type="entry name" value="ACR_tran"/>
    <property type="match status" value="1"/>
</dbReference>
<dbReference type="PANTHER" id="PTHR32063:SF33">
    <property type="entry name" value="RND SUPERFAMILY EFFLUX PUMP PERMEASE COMPONENT"/>
    <property type="match status" value="1"/>
</dbReference>
<keyword evidence="1" id="KW-0472">Membrane</keyword>
<keyword evidence="1" id="KW-1133">Transmembrane helix</keyword>
<feature type="transmembrane region" description="Helical" evidence="1">
    <location>
        <begin position="896"/>
        <end position="916"/>
    </location>
</feature>
<feature type="transmembrane region" description="Helical" evidence="1">
    <location>
        <begin position="967"/>
        <end position="987"/>
    </location>
</feature>
<keyword evidence="1" id="KW-0812">Transmembrane</keyword>
<name>A0A0X8X9Z0_HALHR</name>
<keyword evidence="3" id="KW-1185">Reference proteome</keyword>
<dbReference type="GO" id="GO:0042910">
    <property type="term" value="F:xenobiotic transmembrane transporter activity"/>
    <property type="evidence" value="ECO:0007669"/>
    <property type="project" value="TreeGrafter"/>
</dbReference>
<dbReference type="InterPro" id="IPR001036">
    <property type="entry name" value="Acrflvin-R"/>
</dbReference>
<feature type="transmembrane region" description="Helical" evidence="1">
    <location>
        <begin position="12"/>
        <end position="34"/>
    </location>
</feature>
<feature type="transmembrane region" description="Helical" evidence="1">
    <location>
        <begin position="385"/>
        <end position="405"/>
    </location>
</feature>
<dbReference type="InterPro" id="IPR027463">
    <property type="entry name" value="AcrB_DN_DC_subdom"/>
</dbReference>
<sequence length="1043" mass="113755">MPAPRRDAMRWLAEHPVAANLVLALMFVSGFYAVTQLNTQFFPNFELEVVTVEVPWTGATAEDVAASLTRPLEDAVRDVQGLREMESSSTDGLASITLEFAEGTDMTDAVESVKDRVAGIRNLPEEAEEPTIRRPPRFDPIARVAISGDVSAQTLRAWAQDMEDELLRRGVADVQISGMAELEAAVEIEQRWLLDSGLTFGELGNLLASESLDMPGGEVGAADIARQLRSLEQRRSVEGLRDLQVSVGDDGLPLLLGDLAQIELRAREQQVSVRRGEFPAIEMLLQRAEDQDSLEAARILDEWYADVEQRLPDSMEITLYDQFWELVSERIGLLLVNGLAGLLLVVAILFTFLTARVAFWVTVGIPAAFLAALTVLWAVGGTINMMSLFALIMTLGIIVDDAIVVGERGVARFERGESPGEAAAGGARDMLAPVMASSLTTVAAFIPLMAIGGTMGNIMFDIPLVVICVIIASLIEAFIVLPGHLRRSFEGQQRGRSPTRLRRAVESGFDNFRYGVYRRWVSTAVRWRWSTLASACALLVAAIGLVAGGRIDFTFFPEPEGTVIYANVGFAPGTPPERVDAFIHDIERKLTEVDEQLAEQELVRSRVVRQGETYSAGGERVSRGDHYAGVVVELISPELREVRNSTILAAWEQSIERHPGVERLVMRERVAGPPGEDINVRLSGAEPEVLRSAADDLREVLSTFSGVRGVDDDLPYGQEQLLYSLNAEGRALGLSTDDLSRQIRDAFAGNLAQIYHQGRDEVEVRLRRPKTERDNLAALLDTQIRLPDGGLVPLESVVDLDSRRGFEVVRHFNGDLVVSITADVDDQMGNAGDIRRDLSANVLPQLEHDYGVESSFGGRADMQEETLGDMQSGLFLALGLIYLVLAWVFASYGWPLLVMAVIPFGIVGALAGHWLMGIDLTLLSLFGLFGLTGITVNNAIILTIFYRQIRASGVAVDEALVQASCQRLRAMILTSLTTIGGLLPLLAETSVQAQFLIPMAVAIAFGLAGATAIVLFLMPALLSIYEGAAERIAQGRGRARIME</sequence>
<feature type="transmembrane region" description="Helical" evidence="1">
    <location>
        <begin position="331"/>
        <end position="350"/>
    </location>
</feature>
<evidence type="ECO:0000313" key="3">
    <source>
        <dbReference type="Proteomes" id="UP000218890"/>
    </source>
</evidence>
<feature type="transmembrane region" description="Helical" evidence="1">
    <location>
        <begin position="922"/>
        <end position="946"/>
    </location>
</feature>
<feature type="transmembrane region" description="Helical" evidence="1">
    <location>
        <begin position="458"/>
        <end position="481"/>
    </location>
</feature>
<feature type="transmembrane region" description="Helical" evidence="1">
    <location>
        <begin position="357"/>
        <end position="379"/>
    </location>
</feature>
<dbReference type="AlphaFoldDB" id="A0A0X8X9Z0"/>